<evidence type="ECO:0000313" key="2">
    <source>
        <dbReference type="EMBL" id="RXK53334.1"/>
    </source>
</evidence>
<evidence type="ECO:0000256" key="1">
    <source>
        <dbReference type="SAM" id="Phobius"/>
    </source>
</evidence>
<keyword evidence="1" id="KW-0472">Membrane</keyword>
<dbReference type="RefSeq" id="WP_129048924.1">
    <property type="nucleotide sequence ID" value="NZ_SDHX01000002.1"/>
</dbReference>
<keyword evidence="1" id="KW-1133">Transmembrane helix</keyword>
<dbReference type="OrthoDB" id="7064342at2"/>
<sequence>MSVAAAEAAERPGWVSAWPDALAFVGGLALAWYAGWQTTDLVWSLWLSSLGIGYAVIVWSVFSPALRLQREGSAGAAVAALIGGVFMLAFFTVHFGMFHLVHSVFLNMFFPVGPKVAGLFNLELYAEVVQRYWYFLPMALLAERQAFRFAPLPPAPPPTSVKAADIEARKARNALSSPASSVAGPYKNVVRLHLLIFFFAGAHFLKLDSFLVYAVVYAVYFFPWRLLAGAKPAASG</sequence>
<reference evidence="2 3" key="1">
    <citation type="submission" date="2019-01" db="EMBL/GenBank/DDBJ databases">
        <title>Lacunisphaera sp. strain TWA-58.</title>
        <authorList>
            <person name="Chen W.-M."/>
        </authorList>
    </citation>
    <scope>NUCLEOTIDE SEQUENCE [LARGE SCALE GENOMIC DNA]</scope>
    <source>
        <strain evidence="2 3">TWA-58</strain>
    </source>
</reference>
<protein>
    <submittedName>
        <fullName evidence="2">Uncharacterized protein</fullName>
    </submittedName>
</protein>
<evidence type="ECO:0000313" key="3">
    <source>
        <dbReference type="Proteomes" id="UP000290218"/>
    </source>
</evidence>
<dbReference type="Proteomes" id="UP000290218">
    <property type="component" value="Unassembled WGS sequence"/>
</dbReference>
<comment type="caution">
    <text evidence="2">The sequence shown here is derived from an EMBL/GenBank/DDBJ whole genome shotgun (WGS) entry which is preliminary data.</text>
</comment>
<name>A0A4Q1C4J0_9BACT</name>
<keyword evidence="3" id="KW-1185">Reference proteome</keyword>
<feature type="transmembrane region" description="Helical" evidence="1">
    <location>
        <begin position="12"/>
        <end position="35"/>
    </location>
</feature>
<organism evidence="2 3">
    <name type="scientific">Oleiharenicola lentus</name>
    <dbReference type="NCBI Taxonomy" id="2508720"/>
    <lineage>
        <taxon>Bacteria</taxon>
        <taxon>Pseudomonadati</taxon>
        <taxon>Verrucomicrobiota</taxon>
        <taxon>Opitutia</taxon>
        <taxon>Opitutales</taxon>
        <taxon>Opitutaceae</taxon>
        <taxon>Oleiharenicola</taxon>
    </lineage>
</organism>
<proteinExistence type="predicted"/>
<keyword evidence="1" id="KW-0812">Transmembrane</keyword>
<dbReference type="InterPro" id="IPR045466">
    <property type="entry name" value="DUF6498"/>
</dbReference>
<feature type="transmembrane region" description="Helical" evidence="1">
    <location>
        <begin position="194"/>
        <end position="222"/>
    </location>
</feature>
<gene>
    <name evidence="2" type="ORF">ESB00_16690</name>
</gene>
<dbReference type="Pfam" id="PF20108">
    <property type="entry name" value="DUF6498"/>
    <property type="match status" value="1"/>
</dbReference>
<dbReference type="AlphaFoldDB" id="A0A4Q1C4J0"/>
<accession>A0A4Q1C4J0</accession>
<dbReference type="EMBL" id="SDHX01000002">
    <property type="protein sequence ID" value="RXK53334.1"/>
    <property type="molecule type" value="Genomic_DNA"/>
</dbReference>
<feature type="transmembrane region" description="Helical" evidence="1">
    <location>
        <begin position="74"/>
        <end position="101"/>
    </location>
</feature>
<feature type="transmembrane region" description="Helical" evidence="1">
    <location>
        <begin position="41"/>
        <end position="62"/>
    </location>
</feature>